<dbReference type="InterPro" id="IPR003141">
    <property type="entry name" value="Pol/His_phosphatase_N"/>
</dbReference>
<evidence type="ECO:0000256" key="10">
    <source>
        <dbReference type="ARBA" id="ARBA00022705"/>
    </source>
</evidence>
<dbReference type="Pfam" id="PF14520">
    <property type="entry name" value="HHH_5"/>
    <property type="match status" value="1"/>
</dbReference>
<dbReference type="EMBL" id="CAADRN010000023">
    <property type="protein sequence ID" value="VFU11459.1"/>
    <property type="molecule type" value="Genomic_DNA"/>
</dbReference>
<dbReference type="GO" id="GO:0005829">
    <property type="term" value="C:cytosol"/>
    <property type="evidence" value="ECO:0007669"/>
    <property type="project" value="TreeGrafter"/>
</dbReference>
<dbReference type="PRINTS" id="PR00870">
    <property type="entry name" value="DNAPOLXBETA"/>
</dbReference>
<evidence type="ECO:0000313" key="25">
    <source>
        <dbReference type="EMBL" id="VFU11459.1"/>
    </source>
</evidence>
<evidence type="ECO:0000256" key="19">
    <source>
        <dbReference type="ARBA" id="ARBA00044678"/>
    </source>
</evidence>
<name>A0A485LWJ4_9ZZZZ</name>
<dbReference type="InterPro" id="IPR047967">
    <property type="entry name" value="PolX_PHP"/>
</dbReference>
<dbReference type="Gene3D" id="1.10.150.20">
    <property type="entry name" value="5' to 3' exonuclease, C-terminal subdomain"/>
    <property type="match status" value="1"/>
</dbReference>
<evidence type="ECO:0000256" key="21">
    <source>
        <dbReference type="ARBA" id="ARBA00049244"/>
    </source>
</evidence>
<feature type="domain" description="Polymerase/histidinol phosphatase N-terminal" evidence="23">
    <location>
        <begin position="337"/>
        <end position="416"/>
    </location>
</feature>
<keyword evidence="15" id="KW-0234">DNA repair</keyword>
<feature type="domain" description="Helix-hairpin-helix DNA-binding motif class 1" evidence="22">
    <location>
        <begin position="129"/>
        <end position="148"/>
    </location>
</feature>
<feature type="domain" description="Helix-hairpin-helix DNA-binding motif class 1" evidence="22">
    <location>
        <begin position="54"/>
        <end position="73"/>
    </location>
</feature>
<dbReference type="GO" id="GO:0008270">
    <property type="term" value="F:zinc ion binding"/>
    <property type="evidence" value="ECO:0007669"/>
    <property type="project" value="TreeGrafter"/>
</dbReference>
<keyword evidence="25" id="KW-0378">Hydrolase</keyword>
<dbReference type="EC" id="4.2.99.18" evidence="4"/>
<dbReference type="PIRSF" id="PIRSF005047">
    <property type="entry name" value="UCP005047_YshC"/>
    <property type="match status" value="1"/>
</dbReference>
<evidence type="ECO:0000256" key="17">
    <source>
        <dbReference type="ARBA" id="ARBA00035726"/>
    </source>
</evidence>
<keyword evidence="9" id="KW-0548">Nucleotidyltransferase</keyword>
<keyword evidence="7" id="KW-0237">DNA synthesis</keyword>
<evidence type="ECO:0000256" key="8">
    <source>
        <dbReference type="ARBA" id="ARBA00022679"/>
    </source>
</evidence>
<dbReference type="InterPro" id="IPR022311">
    <property type="entry name" value="PolX-like"/>
</dbReference>
<evidence type="ECO:0000256" key="13">
    <source>
        <dbReference type="ARBA" id="ARBA00022932"/>
    </source>
</evidence>
<keyword evidence="14" id="KW-0915">Sodium</keyword>
<evidence type="ECO:0000256" key="11">
    <source>
        <dbReference type="ARBA" id="ARBA00022763"/>
    </source>
</evidence>
<evidence type="ECO:0000256" key="1">
    <source>
        <dbReference type="ARBA" id="ARBA00001946"/>
    </source>
</evidence>
<evidence type="ECO:0000256" key="20">
    <source>
        <dbReference type="ARBA" id="ARBA00045548"/>
    </source>
</evidence>
<keyword evidence="8" id="KW-0808">Transferase</keyword>
<evidence type="ECO:0000256" key="18">
    <source>
        <dbReference type="ARBA" id="ARBA00044632"/>
    </source>
</evidence>
<dbReference type="PANTHER" id="PTHR36928">
    <property type="entry name" value="PHOSPHATASE YCDX-RELATED"/>
    <property type="match status" value="1"/>
</dbReference>
<dbReference type="SMART" id="SM00483">
    <property type="entry name" value="POLXc"/>
    <property type="match status" value="1"/>
</dbReference>
<dbReference type="InterPro" id="IPR002054">
    <property type="entry name" value="DNA-dir_DNA_pol_X"/>
</dbReference>
<dbReference type="InterPro" id="IPR016195">
    <property type="entry name" value="Pol/histidinol_Pase-like"/>
</dbReference>
<proteinExistence type="predicted"/>
<reference evidence="25" key="1">
    <citation type="submission" date="2019-03" db="EMBL/GenBank/DDBJ databases">
        <authorList>
            <person name="Hao L."/>
        </authorList>
    </citation>
    <scope>NUCLEOTIDE SEQUENCE</scope>
</reference>
<dbReference type="GO" id="GO:0140078">
    <property type="term" value="F:class I DNA-(apurinic or apyrimidinic site) endonuclease activity"/>
    <property type="evidence" value="ECO:0007669"/>
    <property type="project" value="UniProtKB-EC"/>
</dbReference>
<dbReference type="Gene3D" id="1.10.150.110">
    <property type="entry name" value="DNA polymerase beta, N-terminal domain-like"/>
    <property type="match status" value="1"/>
</dbReference>
<keyword evidence="13" id="KW-0239">DNA-directed DNA polymerase</keyword>
<dbReference type="GO" id="GO:0003677">
    <property type="term" value="F:DNA binding"/>
    <property type="evidence" value="ECO:0007669"/>
    <property type="project" value="InterPro"/>
</dbReference>
<evidence type="ECO:0000259" key="22">
    <source>
        <dbReference type="SMART" id="SM00278"/>
    </source>
</evidence>
<dbReference type="InterPro" id="IPR029398">
    <property type="entry name" value="PolB_thumb"/>
</dbReference>
<evidence type="ECO:0000256" key="16">
    <source>
        <dbReference type="ARBA" id="ARBA00035717"/>
    </source>
</evidence>
<comment type="function">
    <text evidence="20">Repair polymerase that plays a key role in base-excision repair. During this process, the damaged base is excised by specific DNA glycosylases, the DNA backbone is nicked at the abasic site by an apurinic/apyrimidic (AP) endonuclease, and POLB removes 5'-deoxyribose-phosphate from the preincised AP site acting as a 5'-deoxyribose-phosphate lyase (5'-dRP lyase); through its DNA polymerase activity, it adds one nucleotide to the 3' end of the arising single-nucleotide gap. Conducts 'gap-filling' DNA synthesis in a stepwise distributive fashion rather than in a processive fashion as for other DNA polymerases. It is also able to cleave sugar-phosphate bonds 3' to an intact AP site, acting as an AP lyase.</text>
</comment>
<feature type="domain" description="DNA-directed DNA polymerase X" evidence="24">
    <location>
        <begin position="4"/>
        <end position="313"/>
    </location>
</feature>
<evidence type="ECO:0000256" key="3">
    <source>
        <dbReference type="ARBA" id="ARBA00012417"/>
    </source>
</evidence>
<dbReference type="CDD" id="cd00141">
    <property type="entry name" value="NT_POLXc"/>
    <property type="match status" value="1"/>
</dbReference>
<sequence length="570" mass="63489">MFAMRNVEVAWIFRELADLLELKGEDFFKIRAYRNAARILNGLDKPLVEIWQEGGLAKIPGIGKNIAAKINELLSTGSMKKHEELLQEFPPGLLEIMSLPGIGPKKAALLRERLGVTGLGELARAARENRVRTLPGMGSKTESEIIRNIEMRENQGGRVLLASARELASEICGYLKGIPGVKRVETGGSLRRWRETVGDIDLVAAGDDPPLILEGAACYPRFRQMLESSPGRAKFLTDWGIVVDLEVVPEEVFYLTLFKNTGSKAHYRRLQQLFTERGLALEEAGITGGGAIIREQDIYAALGLPWIPPELREDRGEVEAALGNCLPSLLETDDLKGDLHIHTNWSDGINSMEQMVQRARAKGYQYIAVTDHSRSLKIARGLSLEKLREQHEKIRKMNDNLTDFRILTGIEVDILPGGGLDCPDEILEKIDVVVASVHSAFKQDRETMTRRILSAVENKNVDIIGHLTGRLILQREGYNLDFERVLEAAAGCGTILEINASPDRLDLNDLNARKAKEKGIKIAINTDAHDLKRMDEMPYGVSVARRAWLGPGDVINTMPVEELMKFLQNR</sequence>
<dbReference type="SUPFAM" id="SSF47802">
    <property type="entry name" value="DNA polymerase beta, N-terminal domain-like"/>
    <property type="match status" value="1"/>
</dbReference>
<dbReference type="SMART" id="SM00278">
    <property type="entry name" value="HhH1"/>
    <property type="match status" value="3"/>
</dbReference>
<comment type="catalytic activity">
    <reaction evidence="19">
        <text>a 5'-end 2'-deoxyribose-2'-deoxyribonucleotide-DNA = (2E,4S)-4-hydroxypenten-2-al-5-phosphate + a 5'-end 5'-phospho-2'-deoxyribonucleoside-DNA + H(+)</text>
        <dbReference type="Rhea" id="RHEA:76255"/>
        <dbReference type="Rhea" id="RHEA-COMP:13180"/>
        <dbReference type="Rhea" id="RHEA-COMP:18657"/>
        <dbReference type="ChEBI" id="CHEBI:15378"/>
        <dbReference type="ChEBI" id="CHEBI:136412"/>
        <dbReference type="ChEBI" id="CHEBI:195194"/>
        <dbReference type="ChEBI" id="CHEBI:195195"/>
    </reaction>
</comment>
<dbReference type="InterPro" id="IPR003583">
    <property type="entry name" value="Hlx-hairpin-Hlx_DNA-bd_motif"/>
</dbReference>
<dbReference type="CDD" id="cd07436">
    <property type="entry name" value="PHP_PolX"/>
    <property type="match status" value="1"/>
</dbReference>
<dbReference type="Pfam" id="PF02811">
    <property type="entry name" value="PHP"/>
    <property type="match status" value="1"/>
</dbReference>
<dbReference type="NCBIfam" id="NF006375">
    <property type="entry name" value="PRK08609.1"/>
    <property type="match status" value="1"/>
</dbReference>
<evidence type="ECO:0000256" key="9">
    <source>
        <dbReference type="ARBA" id="ARBA00022695"/>
    </source>
</evidence>
<dbReference type="GO" id="GO:0042578">
    <property type="term" value="F:phosphoric ester hydrolase activity"/>
    <property type="evidence" value="ECO:0007669"/>
    <property type="project" value="TreeGrafter"/>
</dbReference>
<dbReference type="EC" id="2.7.7.7" evidence="3"/>
<evidence type="ECO:0000256" key="4">
    <source>
        <dbReference type="ARBA" id="ARBA00012720"/>
    </source>
</evidence>
<dbReference type="FunFam" id="3.20.20.140:FF:000047">
    <property type="entry name" value="PHP domain-containing protein"/>
    <property type="match status" value="1"/>
</dbReference>
<dbReference type="InterPro" id="IPR002008">
    <property type="entry name" value="DNA_pol_X_beta-like"/>
</dbReference>
<dbReference type="SUPFAM" id="SSF89550">
    <property type="entry name" value="PHP domain-like"/>
    <property type="match status" value="1"/>
</dbReference>
<accession>A0A485LWJ4</accession>
<comment type="cofactor">
    <cofactor evidence="1">
        <name>Mg(2+)</name>
        <dbReference type="ChEBI" id="CHEBI:18420"/>
    </cofactor>
</comment>
<dbReference type="SUPFAM" id="SSF81301">
    <property type="entry name" value="Nucleotidyltransferase"/>
    <property type="match status" value="1"/>
</dbReference>
<dbReference type="Gene3D" id="3.20.20.140">
    <property type="entry name" value="Metal-dependent hydrolases"/>
    <property type="match status" value="1"/>
</dbReference>
<dbReference type="InterPro" id="IPR050243">
    <property type="entry name" value="PHP_phosphatase"/>
</dbReference>
<dbReference type="Pfam" id="PF14716">
    <property type="entry name" value="HHH_8"/>
    <property type="match status" value="1"/>
</dbReference>
<feature type="domain" description="Helix-hairpin-helix DNA-binding motif class 1" evidence="22">
    <location>
        <begin position="94"/>
        <end position="113"/>
    </location>
</feature>
<keyword evidence="12" id="KW-0832">Ubl conjugation</keyword>
<dbReference type="Pfam" id="PF14791">
    <property type="entry name" value="DNA_pol_B_thumb"/>
    <property type="match status" value="1"/>
</dbReference>
<dbReference type="InterPro" id="IPR037160">
    <property type="entry name" value="DNA_Pol_thumb_sf"/>
</dbReference>
<evidence type="ECO:0000259" key="24">
    <source>
        <dbReference type="SMART" id="SM00483"/>
    </source>
</evidence>
<dbReference type="GO" id="GO:0006281">
    <property type="term" value="P:DNA repair"/>
    <property type="evidence" value="ECO:0007669"/>
    <property type="project" value="UniProtKB-KW"/>
</dbReference>
<dbReference type="SMART" id="SM00481">
    <property type="entry name" value="POLIIIAc"/>
    <property type="match status" value="1"/>
</dbReference>
<dbReference type="InterPro" id="IPR043519">
    <property type="entry name" value="NT_sf"/>
</dbReference>
<evidence type="ECO:0000256" key="2">
    <source>
        <dbReference type="ARBA" id="ARBA00004496"/>
    </source>
</evidence>
<dbReference type="AlphaFoldDB" id="A0A485LWJ4"/>
<keyword evidence="11" id="KW-0227">DNA damage</keyword>
<dbReference type="Gene3D" id="3.30.210.10">
    <property type="entry name" value="DNA polymerase, thumb domain"/>
    <property type="match status" value="1"/>
</dbReference>
<comment type="catalytic activity">
    <reaction evidence="18">
        <text>2'-deoxyribonucleotide-(2'-deoxyribose 5'-phosphate)-2'-deoxyribonucleotide-DNA = a 3'-end 2'-deoxyribonucleotide-(2,3-dehydro-2,3-deoxyribose 5'-phosphate)-DNA + a 5'-end 5'-phospho-2'-deoxyribonucleoside-DNA + H(+)</text>
        <dbReference type="Rhea" id="RHEA:66592"/>
        <dbReference type="Rhea" id="RHEA-COMP:13180"/>
        <dbReference type="Rhea" id="RHEA-COMP:16897"/>
        <dbReference type="Rhea" id="RHEA-COMP:17067"/>
        <dbReference type="ChEBI" id="CHEBI:15378"/>
        <dbReference type="ChEBI" id="CHEBI:136412"/>
        <dbReference type="ChEBI" id="CHEBI:157695"/>
        <dbReference type="ChEBI" id="CHEBI:167181"/>
        <dbReference type="EC" id="4.2.99.18"/>
    </reaction>
</comment>
<evidence type="ECO:0000259" key="23">
    <source>
        <dbReference type="SMART" id="SM00481"/>
    </source>
</evidence>
<dbReference type="GO" id="GO:0003887">
    <property type="term" value="F:DNA-directed DNA polymerase activity"/>
    <property type="evidence" value="ECO:0007669"/>
    <property type="project" value="UniProtKB-KW"/>
</dbReference>
<evidence type="ECO:0000256" key="5">
    <source>
        <dbReference type="ARBA" id="ARBA00020020"/>
    </source>
</evidence>
<evidence type="ECO:0000256" key="14">
    <source>
        <dbReference type="ARBA" id="ARBA00023053"/>
    </source>
</evidence>
<dbReference type="InterPro" id="IPR004013">
    <property type="entry name" value="PHP_dom"/>
</dbReference>
<keyword evidence="6" id="KW-0488">Methylation</keyword>
<protein>
    <recommendedName>
        <fullName evidence="5">DNA polymerase beta</fullName>
        <ecNumber evidence="3">2.7.7.7</ecNumber>
        <ecNumber evidence="4">4.2.99.18</ecNumber>
    </recommendedName>
    <alternativeName>
        <fullName evidence="16">5'-deoxyribose-phosphate lyase</fullName>
    </alternativeName>
    <alternativeName>
        <fullName evidence="17">AP lyase</fullName>
    </alternativeName>
</protein>
<dbReference type="InterPro" id="IPR027421">
    <property type="entry name" value="DNA_pol_lamdba_lyase_dom_sf"/>
</dbReference>
<dbReference type="InterPro" id="IPR010996">
    <property type="entry name" value="HHH_MUS81"/>
</dbReference>
<comment type="subcellular location">
    <subcellularLocation>
        <location evidence="2">Cytoplasm</location>
    </subcellularLocation>
</comment>
<evidence type="ECO:0000256" key="7">
    <source>
        <dbReference type="ARBA" id="ARBA00022634"/>
    </source>
</evidence>
<evidence type="ECO:0000256" key="12">
    <source>
        <dbReference type="ARBA" id="ARBA00022843"/>
    </source>
</evidence>
<dbReference type="NCBIfam" id="NF005928">
    <property type="entry name" value="PRK07945.1"/>
    <property type="match status" value="1"/>
</dbReference>
<dbReference type="PANTHER" id="PTHR36928:SF1">
    <property type="entry name" value="PHOSPHATASE YCDX-RELATED"/>
    <property type="match status" value="1"/>
</dbReference>
<keyword evidence="10" id="KW-0235">DNA replication</keyword>
<organism evidence="25">
    <name type="scientific">anaerobic digester metagenome</name>
    <dbReference type="NCBI Taxonomy" id="1263854"/>
    <lineage>
        <taxon>unclassified sequences</taxon>
        <taxon>metagenomes</taxon>
        <taxon>ecological metagenomes</taxon>
    </lineage>
</organism>
<gene>
    <name evidence="25" type="primary">POL</name>
    <name evidence="25" type="ORF">SCFA_1190002</name>
</gene>
<evidence type="ECO:0000256" key="15">
    <source>
        <dbReference type="ARBA" id="ARBA00023204"/>
    </source>
</evidence>
<dbReference type="Gene3D" id="3.30.460.10">
    <property type="entry name" value="Beta Polymerase, domain 2"/>
    <property type="match status" value="1"/>
</dbReference>
<comment type="catalytic activity">
    <reaction evidence="21">
        <text>DNA(n) + a 2'-deoxyribonucleoside 5'-triphosphate = DNA(n+1) + diphosphate</text>
        <dbReference type="Rhea" id="RHEA:22508"/>
        <dbReference type="Rhea" id="RHEA-COMP:17339"/>
        <dbReference type="Rhea" id="RHEA-COMP:17340"/>
        <dbReference type="ChEBI" id="CHEBI:33019"/>
        <dbReference type="ChEBI" id="CHEBI:61560"/>
        <dbReference type="ChEBI" id="CHEBI:173112"/>
        <dbReference type="EC" id="2.7.7.7"/>
    </reaction>
</comment>
<evidence type="ECO:0000256" key="6">
    <source>
        <dbReference type="ARBA" id="ARBA00022481"/>
    </source>
</evidence>